<evidence type="ECO:0000313" key="15">
    <source>
        <dbReference type="Proteomes" id="UP001054902"/>
    </source>
</evidence>
<evidence type="ECO:0000256" key="5">
    <source>
        <dbReference type="ARBA" id="ARBA00022679"/>
    </source>
</evidence>
<comment type="similarity">
    <text evidence="2 13">Belongs to the CDS family.</text>
</comment>
<keyword evidence="6 13" id="KW-0812">Transmembrane</keyword>
<evidence type="ECO:0000256" key="8">
    <source>
        <dbReference type="ARBA" id="ARBA00022989"/>
    </source>
</evidence>
<dbReference type="Pfam" id="PF01148">
    <property type="entry name" value="CTP_transf_1"/>
    <property type="match status" value="1"/>
</dbReference>
<comment type="pathway">
    <text evidence="13">Phospholipid metabolism; CDP-diacylglycerol biosynthesis; CDP-diacylglycerol from sn-glycerol 3-phosphate: step 3/3.</text>
</comment>
<dbReference type="AlphaFoldDB" id="A0AAD3H4J6"/>
<evidence type="ECO:0000313" key="14">
    <source>
        <dbReference type="EMBL" id="GFH49684.1"/>
    </source>
</evidence>
<dbReference type="GO" id="GO:0004605">
    <property type="term" value="F:phosphatidate cytidylyltransferase activity"/>
    <property type="evidence" value="ECO:0007669"/>
    <property type="project" value="UniProtKB-EC"/>
</dbReference>
<evidence type="ECO:0000256" key="13">
    <source>
        <dbReference type="RuleBase" id="RU003938"/>
    </source>
</evidence>
<dbReference type="PANTHER" id="PTHR46382:SF1">
    <property type="entry name" value="PHOSPHATIDATE CYTIDYLYLTRANSFERASE"/>
    <property type="match status" value="1"/>
</dbReference>
<keyword evidence="9" id="KW-0443">Lipid metabolism</keyword>
<dbReference type="EMBL" id="BLLK01000038">
    <property type="protein sequence ID" value="GFH49684.1"/>
    <property type="molecule type" value="Genomic_DNA"/>
</dbReference>
<evidence type="ECO:0000256" key="6">
    <source>
        <dbReference type="ARBA" id="ARBA00022692"/>
    </source>
</evidence>
<evidence type="ECO:0000256" key="10">
    <source>
        <dbReference type="ARBA" id="ARBA00023136"/>
    </source>
</evidence>
<gene>
    <name evidence="14" type="ORF">CTEN210_06160</name>
</gene>
<dbReference type="EC" id="2.7.7.41" evidence="13"/>
<keyword evidence="11" id="KW-0594">Phospholipid biosynthesis</keyword>
<dbReference type="InterPro" id="IPR000374">
    <property type="entry name" value="PC_trans"/>
</dbReference>
<reference evidence="14 15" key="1">
    <citation type="journal article" date="2021" name="Sci. Rep.">
        <title>The genome of the diatom Chaetoceros tenuissimus carries an ancient integrated fragment of an extant virus.</title>
        <authorList>
            <person name="Hongo Y."/>
            <person name="Kimura K."/>
            <person name="Takaki Y."/>
            <person name="Yoshida Y."/>
            <person name="Baba S."/>
            <person name="Kobayashi G."/>
            <person name="Nagasaki K."/>
            <person name="Hano T."/>
            <person name="Tomaru Y."/>
        </authorList>
    </citation>
    <scope>NUCLEOTIDE SEQUENCE [LARGE SCALE GENOMIC DNA]</scope>
    <source>
        <strain evidence="14 15">NIES-3715</strain>
    </source>
</reference>
<keyword evidence="7 13" id="KW-0548">Nucleotidyltransferase</keyword>
<keyword evidence="4" id="KW-0444">Lipid biosynthesis</keyword>
<evidence type="ECO:0000256" key="2">
    <source>
        <dbReference type="ARBA" id="ARBA00010185"/>
    </source>
</evidence>
<organism evidence="14 15">
    <name type="scientific">Chaetoceros tenuissimus</name>
    <dbReference type="NCBI Taxonomy" id="426638"/>
    <lineage>
        <taxon>Eukaryota</taxon>
        <taxon>Sar</taxon>
        <taxon>Stramenopiles</taxon>
        <taxon>Ochrophyta</taxon>
        <taxon>Bacillariophyta</taxon>
        <taxon>Coscinodiscophyceae</taxon>
        <taxon>Chaetocerotophycidae</taxon>
        <taxon>Chaetocerotales</taxon>
        <taxon>Chaetocerotaceae</taxon>
        <taxon>Chaetoceros</taxon>
    </lineage>
</organism>
<protein>
    <recommendedName>
        <fullName evidence="13">Phosphatidate cytidylyltransferase</fullName>
        <ecNumber evidence="13">2.7.7.41</ecNumber>
    </recommendedName>
</protein>
<evidence type="ECO:0000256" key="11">
    <source>
        <dbReference type="ARBA" id="ARBA00023209"/>
    </source>
</evidence>
<comment type="catalytic activity">
    <reaction evidence="13">
        <text>a 1,2-diacyl-sn-glycero-3-phosphate + CTP + H(+) = a CDP-1,2-diacyl-sn-glycerol + diphosphate</text>
        <dbReference type="Rhea" id="RHEA:16229"/>
        <dbReference type="ChEBI" id="CHEBI:15378"/>
        <dbReference type="ChEBI" id="CHEBI:33019"/>
        <dbReference type="ChEBI" id="CHEBI:37563"/>
        <dbReference type="ChEBI" id="CHEBI:58332"/>
        <dbReference type="ChEBI" id="CHEBI:58608"/>
        <dbReference type="EC" id="2.7.7.41"/>
    </reaction>
</comment>
<evidence type="ECO:0000256" key="9">
    <source>
        <dbReference type="ARBA" id="ARBA00023098"/>
    </source>
</evidence>
<evidence type="ECO:0000256" key="4">
    <source>
        <dbReference type="ARBA" id="ARBA00022516"/>
    </source>
</evidence>
<keyword evidence="5 13" id="KW-0808">Transferase</keyword>
<comment type="subcellular location">
    <subcellularLocation>
        <location evidence="1">Cell membrane</location>
        <topology evidence="1">Multi-pass membrane protein</topology>
    </subcellularLocation>
</comment>
<proteinExistence type="inferred from homology"/>
<accession>A0AAD3H4J6</accession>
<dbReference type="PANTHER" id="PTHR46382">
    <property type="entry name" value="PHOSPHATIDATE CYTIDYLYLTRANSFERASE"/>
    <property type="match status" value="1"/>
</dbReference>
<dbReference type="GO" id="GO:0005886">
    <property type="term" value="C:plasma membrane"/>
    <property type="evidence" value="ECO:0007669"/>
    <property type="project" value="UniProtKB-SubCell"/>
</dbReference>
<keyword evidence="3" id="KW-1003">Cell membrane</keyword>
<evidence type="ECO:0000256" key="12">
    <source>
        <dbReference type="ARBA" id="ARBA00023264"/>
    </source>
</evidence>
<name>A0AAD3H4J6_9STRA</name>
<dbReference type="GO" id="GO:0016024">
    <property type="term" value="P:CDP-diacylglycerol biosynthetic process"/>
    <property type="evidence" value="ECO:0007669"/>
    <property type="project" value="TreeGrafter"/>
</dbReference>
<evidence type="ECO:0000256" key="7">
    <source>
        <dbReference type="ARBA" id="ARBA00022695"/>
    </source>
</evidence>
<dbReference type="PROSITE" id="PS01315">
    <property type="entry name" value="CDS"/>
    <property type="match status" value="1"/>
</dbReference>
<evidence type="ECO:0000256" key="3">
    <source>
        <dbReference type="ARBA" id="ARBA00022475"/>
    </source>
</evidence>
<evidence type="ECO:0000256" key="1">
    <source>
        <dbReference type="ARBA" id="ARBA00004651"/>
    </source>
</evidence>
<sequence>MGLWADLPRRLLTVSIGAPLIVCLLANKKSAYVFFQGAHLLCTIEWLKLIPSAENIKSSTPSKSKNFSEGNGEASSKQKIDASVNTTSIAARAFPILSILISCSSEKVITLLLSITAALVYLSMYMQGEEQKDDIERTIRHLVHGFLFLTLPFYHWIRLSQQSFASTFFVLFTAWNCDTGALLAGRIGKMIFSSNDIVGDILVQSIYGKAMIQFVKRISPSKSITGFSGGIFLGAATSYYMPRFLVWFCTIIKNCGVFEVIGFRGNEDLQNMFDFESLAWISASVGIRRILVGSLLSLFGIIGDLVESAVKRNAGKKDSGKLLPGHGGIVDRFDSTFLAIAIYMLIV</sequence>
<comment type="caution">
    <text evidence="14">The sequence shown here is derived from an EMBL/GenBank/DDBJ whole genome shotgun (WGS) entry which is preliminary data.</text>
</comment>
<keyword evidence="8" id="KW-1133">Transmembrane helix</keyword>
<keyword evidence="10" id="KW-0472">Membrane</keyword>
<dbReference type="Proteomes" id="UP001054902">
    <property type="component" value="Unassembled WGS sequence"/>
</dbReference>
<keyword evidence="12" id="KW-1208">Phospholipid metabolism</keyword>
<keyword evidence="15" id="KW-1185">Reference proteome</keyword>